<reference evidence="1 2" key="1">
    <citation type="journal article" date="2018" name="Science">
        <title>The opium poppy genome and morphinan production.</title>
        <authorList>
            <person name="Guo L."/>
            <person name="Winzer T."/>
            <person name="Yang X."/>
            <person name="Li Y."/>
            <person name="Ning Z."/>
            <person name="He Z."/>
            <person name="Teodor R."/>
            <person name="Lu Y."/>
            <person name="Bowser T.A."/>
            <person name="Graham I.A."/>
            <person name="Ye K."/>
        </authorList>
    </citation>
    <scope>NUCLEOTIDE SEQUENCE [LARGE SCALE GENOMIC DNA]</scope>
    <source>
        <strain evidence="2">cv. HN1</strain>
        <tissue evidence="1">Leaves</tissue>
    </source>
</reference>
<sequence length="176" mass="19879">MQTNHLIFGELIFNHLLIEFKVSICEKWKFVAEEYSLLESLLKMVLHDLDVIAVNNILGQGMNLKKKHEGTFLNSIARSARANTVIDVEEALPSNFVVSIAYAGFGTCAEEALLMLKFPTFMGTQSFKETETILPKVILYELDVIRKTFNTEPILPPYTASPDHVERALKIKYSGL</sequence>
<organism evidence="1 2">
    <name type="scientific">Papaver somniferum</name>
    <name type="common">Opium poppy</name>
    <dbReference type="NCBI Taxonomy" id="3469"/>
    <lineage>
        <taxon>Eukaryota</taxon>
        <taxon>Viridiplantae</taxon>
        <taxon>Streptophyta</taxon>
        <taxon>Embryophyta</taxon>
        <taxon>Tracheophyta</taxon>
        <taxon>Spermatophyta</taxon>
        <taxon>Magnoliopsida</taxon>
        <taxon>Ranunculales</taxon>
        <taxon>Papaveraceae</taxon>
        <taxon>Papaveroideae</taxon>
        <taxon>Papaver</taxon>
    </lineage>
</organism>
<dbReference type="AlphaFoldDB" id="A0A4Y7JX28"/>
<dbReference type="EMBL" id="CM010720">
    <property type="protein sequence ID" value="RZC65247.1"/>
    <property type="molecule type" value="Genomic_DNA"/>
</dbReference>
<dbReference type="Proteomes" id="UP000316621">
    <property type="component" value="Chromosome 6"/>
</dbReference>
<name>A0A4Y7JX28_PAPSO</name>
<protein>
    <submittedName>
        <fullName evidence="1">Uncharacterized protein</fullName>
    </submittedName>
</protein>
<dbReference type="Gramene" id="RZC65247">
    <property type="protein sequence ID" value="RZC65247"/>
    <property type="gene ID" value="C5167_008940"/>
</dbReference>
<keyword evidence="2" id="KW-1185">Reference proteome</keyword>
<accession>A0A4Y7JX28</accession>
<proteinExistence type="predicted"/>
<evidence type="ECO:0000313" key="2">
    <source>
        <dbReference type="Proteomes" id="UP000316621"/>
    </source>
</evidence>
<evidence type="ECO:0000313" key="1">
    <source>
        <dbReference type="EMBL" id="RZC65247.1"/>
    </source>
</evidence>
<gene>
    <name evidence="1" type="ORF">C5167_008940</name>
</gene>